<reference evidence="3 4" key="1">
    <citation type="submission" date="2015-06" db="EMBL/GenBank/DDBJ databases">
        <title>Draft genome of the ant-associated black yeast Phialophora attae CBS 131958.</title>
        <authorList>
            <person name="Moreno L.F."/>
            <person name="Stielow B.J."/>
            <person name="de Hoog S."/>
            <person name="Vicente V.A."/>
            <person name="Weiss V.A."/>
            <person name="de Vries M."/>
            <person name="Cruz L.M."/>
            <person name="Souza E.M."/>
        </authorList>
    </citation>
    <scope>NUCLEOTIDE SEQUENCE [LARGE SCALE GENOMIC DNA]</scope>
    <source>
        <strain evidence="3 4">CBS 131958</strain>
    </source>
</reference>
<dbReference type="RefSeq" id="XP_018000545.1">
    <property type="nucleotide sequence ID" value="XM_018147826.1"/>
</dbReference>
<proteinExistence type="inferred from homology"/>
<keyword evidence="4" id="KW-1185">Reference proteome</keyword>
<evidence type="ECO:0000313" key="4">
    <source>
        <dbReference type="Proteomes" id="UP000038010"/>
    </source>
</evidence>
<dbReference type="Pfam" id="PF03398">
    <property type="entry name" value="Ist1"/>
    <property type="match status" value="1"/>
</dbReference>
<name>A0A0N1HA33_9EURO</name>
<gene>
    <name evidence="3" type="ORF">AB675_7456</name>
</gene>
<protein>
    <submittedName>
        <fullName evidence="3">Vacuolar protein sorting-associated protein IST1</fullName>
    </submittedName>
</protein>
<dbReference type="FunFam" id="1.20.1260.60:FF:000002">
    <property type="entry name" value="Vacuolar protein sorting-associated protein IST1"/>
    <property type="match status" value="1"/>
</dbReference>
<dbReference type="EMBL" id="LFJN01000012">
    <property type="protein sequence ID" value="KPI40582.1"/>
    <property type="molecule type" value="Genomic_DNA"/>
</dbReference>
<feature type="compositionally biased region" description="Low complexity" evidence="2">
    <location>
        <begin position="286"/>
        <end position="303"/>
    </location>
</feature>
<dbReference type="OrthoDB" id="29853at2759"/>
<dbReference type="Gene3D" id="1.20.1260.60">
    <property type="entry name" value="Vacuolar protein sorting-associated protein Ist1"/>
    <property type="match status" value="1"/>
</dbReference>
<evidence type="ECO:0000256" key="1">
    <source>
        <dbReference type="ARBA" id="ARBA00005536"/>
    </source>
</evidence>
<accession>A0A0N1HA33</accession>
<dbReference type="VEuPathDB" id="FungiDB:AB675_7456"/>
<comment type="similarity">
    <text evidence="1">Belongs to the IST1 family.</text>
</comment>
<dbReference type="GO" id="GO:0015031">
    <property type="term" value="P:protein transport"/>
    <property type="evidence" value="ECO:0007669"/>
    <property type="project" value="InterPro"/>
</dbReference>
<organism evidence="3 4">
    <name type="scientific">Cyphellophora attinorum</name>
    <dbReference type="NCBI Taxonomy" id="1664694"/>
    <lineage>
        <taxon>Eukaryota</taxon>
        <taxon>Fungi</taxon>
        <taxon>Dikarya</taxon>
        <taxon>Ascomycota</taxon>
        <taxon>Pezizomycotina</taxon>
        <taxon>Eurotiomycetes</taxon>
        <taxon>Chaetothyriomycetidae</taxon>
        <taxon>Chaetothyriales</taxon>
        <taxon>Cyphellophoraceae</taxon>
        <taxon>Cyphellophora</taxon>
    </lineage>
</organism>
<dbReference type="Proteomes" id="UP000038010">
    <property type="component" value="Unassembled WGS sequence"/>
</dbReference>
<feature type="region of interest" description="Disordered" evidence="2">
    <location>
        <begin position="199"/>
        <end position="327"/>
    </location>
</feature>
<dbReference type="GeneID" id="28739706"/>
<dbReference type="InterPro" id="IPR042277">
    <property type="entry name" value="IST1-like"/>
</dbReference>
<dbReference type="AlphaFoldDB" id="A0A0N1HA33"/>
<comment type="caution">
    <text evidence="3">The sequence shown here is derived from an EMBL/GenBank/DDBJ whole genome shotgun (WGS) entry which is preliminary data.</text>
</comment>
<evidence type="ECO:0000256" key="2">
    <source>
        <dbReference type="SAM" id="MobiDB-lite"/>
    </source>
</evidence>
<dbReference type="STRING" id="1664694.A0A0N1HA33"/>
<dbReference type="PANTHER" id="PTHR12161">
    <property type="entry name" value="IST1 FAMILY MEMBER"/>
    <property type="match status" value="1"/>
</dbReference>
<evidence type="ECO:0000313" key="3">
    <source>
        <dbReference type="EMBL" id="KPI40582.1"/>
    </source>
</evidence>
<dbReference type="PANTHER" id="PTHR12161:SF5">
    <property type="entry name" value="IST1 HOMOLOG"/>
    <property type="match status" value="1"/>
</dbReference>
<sequence>MPALTPATVKLKSTLRLLIPRLRNAQKKDTALSVAARREMADLLATNREASARIRVENIIHTDITVELMEILELYAELLLARSAMLDLRDKLLKEGGDNADETQATGLEEAAASLVYAAPRLPRDIKELGLVRNLLIERFGKEWTVKVSENAEGEMVPKRVTEKLKMDVPKEALVQAYLEEIARSYAVDWPRRNYELENARDEVDDEDDDDGGPKEQPILADGAQSVSTPSKAPGKVDLSNLNSVSATPPKGLDPEGARSPVSVAPPGARTDNPTPSVKLPGGGTAAPKKSSAANASKGSGAAKAGGPGGSVPTVDDLAKRFSALKR</sequence>
<dbReference type="InterPro" id="IPR005061">
    <property type="entry name" value="Ist1"/>
</dbReference>